<proteinExistence type="predicted"/>
<feature type="transmembrane region" description="Helical" evidence="1">
    <location>
        <begin position="166"/>
        <end position="192"/>
    </location>
</feature>
<feature type="transmembrane region" description="Helical" evidence="1">
    <location>
        <begin position="131"/>
        <end position="151"/>
    </location>
</feature>
<evidence type="ECO:0000256" key="1">
    <source>
        <dbReference type="SAM" id="Phobius"/>
    </source>
</evidence>
<feature type="transmembrane region" description="Helical" evidence="1">
    <location>
        <begin position="27"/>
        <end position="48"/>
    </location>
</feature>
<dbReference type="PIRSF" id="PIRSF019205">
    <property type="entry name" value="DUF1646"/>
    <property type="match status" value="1"/>
</dbReference>
<feature type="transmembrane region" description="Helical" evidence="1">
    <location>
        <begin position="212"/>
        <end position="233"/>
    </location>
</feature>
<keyword evidence="3" id="KW-1185">Reference proteome</keyword>
<dbReference type="AlphaFoldDB" id="A0A9E8RVG7"/>
<organism evidence="2 3">
    <name type="scientific">Fervidibacillus albus</name>
    <dbReference type="NCBI Taxonomy" id="2980026"/>
    <lineage>
        <taxon>Bacteria</taxon>
        <taxon>Bacillati</taxon>
        <taxon>Bacillota</taxon>
        <taxon>Bacilli</taxon>
        <taxon>Bacillales</taxon>
        <taxon>Bacillaceae</taxon>
        <taxon>Fervidibacillus</taxon>
    </lineage>
</organism>
<feature type="transmembrane region" description="Helical" evidence="1">
    <location>
        <begin position="92"/>
        <end position="119"/>
    </location>
</feature>
<dbReference type="KEGG" id="faf:OE104_11935"/>
<keyword evidence="1" id="KW-0812">Transmembrane</keyword>
<dbReference type="EMBL" id="CP106878">
    <property type="protein sequence ID" value="WAA09269.1"/>
    <property type="molecule type" value="Genomic_DNA"/>
</dbReference>
<reference evidence="2" key="1">
    <citation type="submission" date="2022-09" db="EMBL/GenBank/DDBJ databases">
        <title>Complete Genomes of Fervidibacillus albus and Fervidibacillus halotolerans isolated from tidal flat sediments.</title>
        <authorList>
            <person name="Kwon K.K."/>
            <person name="Yang S.-H."/>
            <person name="Park M.J."/>
            <person name="Oh H.-M."/>
        </authorList>
    </citation>
    <scope>NUCLEOTIDE SEQUENCE</scope>
    <source>
        <strain evidence="2">MEBiC13591</strain>
    </source>
</reference>
<feature type="transmembrane region" description="Helical" evidence="1">
    <location>
        <begin position="313"/>
        <end position="334"/>
    </location>
</feature>
<dbReference type="InterPro" id="IPR012443">
    <property type="entry name" value="DUF1646"/>
</dbReference>
<keyword evidence="1" id="KW-0472">Membrane</keyword>
<name>A0A9E8RVG7_9BACI</name>
<dbReference type="Proteomes" id="UP001164718">
    <property type="component" value="Chromosome"/>
</dbReference>
<accession>A0A9E8RVG7</accession>
<evidence type="ECO:0000313" key="3">
    <source>
        <dbReference type="Proteomes" id="UP001164718"/>
    </source>
</evidence>
<dbReference type="RefSeq" id="WP_275417051.1">
    <property type="nucleotide sequence ID" value="NZ_CP106878.1"/>
</dbReference>
<feature type="transmembrane region" description="Helical" evidence="1">
    <location>
        <begin position="55"/>
        <end position="72"/>
    </location>
</feature>
<feature type="transmembrane region" description="Helical" evidence="1">
    <location>
        <begin position="280"/>
        <end position="301"/>
    </location>
</feature>
<sequence>MTGLIFLLLLVFFLPFTVKVVEKNLEIFIFIMGIAATFIGGTFSRPLLIQALKDPIKITVAVIIAGLLLKLFNEGIVATVNTLQKKFSISIFLALTTMFLGFLSSIITAIIASLILVLIIEVLPLDRKEMIRFAVIGCFSIGLGAALTPIGEPLSTITTSKLQGDFFLLFTLIGPYVIPGIIFLALYAAYTIKPSKTIKLKRKNEQESFEDILTRGIKIYFFVMGLTLLGAGFEPLIETYLIDISPFVLYWINVISAVLDNATLAAAEISPSMGMESVRAVLLGLLVSGGILLPGNIPNIISAGKLNITSREWAKYGIPLGLGLLIVYFIVFLLQN</sequence>
<dbReference type="Pfam" id="PF07854">
    <property type="entry name" value="DUF1646"/>
    <property type="match status" value="1"/>
</dbReference>
<protein>
    <submittedName>
        <fullName evidence="2">DUF1646 domain-containing protein</fullName>
    </submittedName>
</protein>
<keyword evidence="1" id="KW-1133">Transmembrane helix</keyword>
<evidence type="ECO:0000313" key="2">
    <source>
        <dbReference type="EMBL" id="WAA09269.1"/>
    </source>
</evidence>
<gene>
    <name evidence="2" type="ORF">OE104_11935</name>
</gene>